<feature type="region of interest" description="Disordered" evidence="1">
    <location>
        <begin position="53"/>
        <end position="73"/>
    </location>
</feature>
<accession>A0A183BH27</accession>
<protein>
    <submittedName>
        <fullName evidence="2">Pecanex-like protein</fullName>
    </submittedName>
</protein>
<evidence type="ECO:0000313" key="2">
    <source>
        <dbReference type="WBParaSite" id="ECPE_0001856201-mRNA-1"/>
    </source>
</evidence>
<name>A0A183BH27_9TREM</name>
<reference evidence="2" key="1">
    <citation type="submission" date="2016-06" db="UniProtKB">
        <authorList>
            <consortium name="WormBaseParasite"/>
        </authorList>
    </citation>
    <scope>IDENTIFICATION</scope>
</reference>
<dbReference type="AlphaFoldDB" id="A0A183BH27"/>
<proteinExistence type="predicted"/>
<sequence length="112" mass="13013">LNQIERDAWPPLLFGSLSKFFSIAIRDLRVGLWPSFQLAQVNSSWLNCGYRARPDARRAQRSETKSVPRPMQSDHLEEKMNMDYLDWATNSKLAAVLTLTSLRVTFHCSRDW</sequence>
<organism evidence="2">
    <name type="scientific">Echinostoma caproni</name>
    <dbReference type="NCBI Taxonomy" id="27848"/>
    <lineage>
        <taxon>Eukaryota</taxon>
        <taxon>Metazoa</taxon>
        <taxon>Spiralia</taxon>
        <taxon>Lophotrochozoa</taxon>
        <taxon>Platyhelminthes</taxon>
        <taxon>Trematoda</taxon>
        <taxon>Digenea</taxon>
        <taxon>Plagiorchiida</taxon>
        <taxon>Echinostomata</taxon>
        <taxon>Echinostomatoidea</taxon>
        <taxon>Echinostomatidae</taxon>
        <taxon>Echinostoma</taxon>
    </lineage>
</organism>
<evidence type="ECO:0000256" key="1">
    <source>
        <dbReference type="SAM" id="MobiDB-lite"/>
    </source>
</evidence>
<dbReference type="WBParaSite" id="ECPE_0001856201-mRNA-1">
    <property type="protein sequence ID" value="ECPE_0001856201-mRNA-1"/>
    <property type="gene ID" value="ECPE_0001856201"/>
</dbReference>